<name>A0ACB8UD88_9APHY</name>
<dbReference type="EMBL" id="MU274904">
    <property type="protein sequence ID" value="KAI0092240.1"/>
    <property type="molecule type" value="Genomic_DNA"/>
</dbReference>
<protein>
    <submittedName>
        <fullName evidence="1">Uncharacterized protein</fullName>
    </submittedName>
</protein>
<dbReference type="Proteomes" id="UP001055072">
    <property type="component" value="Unassembled WGS sequence"/>
</dbReference>
<accession>A0ACB8UD88</accession>
<sequence>MRTYSVGARNFLFCRCPDLLNKTITDEESGGDSSEYSDSEEEQSSDAFEEEEEIQSSAKGKGKAKDVGDTDQPMDKDFDDSSGAGTLSKVWDFDMRDRETEFKDDLREASGVGKKRGRKPGRRKGVILSQQVRALIGEGNQAYVDNDIPETLRIMQEVIRIEPRAGSAWSVLAQCYDDTGESEKALQLRIMAAHLNQDPEEWDRLAQQSRQQGYYQQALYCYRKLCQVSPENIGAFWDRAELAKEVGELRTARYAFLSILKRIPNDLSVLAELRPILIELSDLDLCASLFQDAFDHYTASFPSGQVLLTQQGPDGPTVGFDLMDILVLADLYNTTGKHEQAVTIIRRGCRWLQGRASQKFWDAIEDDREWDIPVGANGESARVVGEGEIQPGMYELDINARHRLAIARIKLGDIIEGKMHASVILSQDSLEYAALFAEIADAYFDRELYAEAGHIYEMLGADASTSSLQILLRAAACRRMVGDLKEAAEVYEHVLQADPTLDDAKKDLAAIYEILGETRKALDLVLQVIETRRRAKIAGRQGNDPSDSNQTVTDRGPGTSLFEERNRPGKEKPGKSSSSKAGKLSAAQLRELEAKKEKEASQSHRRVKDLWARMMTGEEEADREWMHEAESLVESFRETRALFLSTRAHEQHIGFRGMFPRNSRKKQNATVEANEESMASRLQLELGRDTMHKKAGVVDSFRSISFNDWLRMFMQYTFNLTRRDQYEEASEILRHILYSNAFQARHYQDTIRFAIISCSIAAKRYDVAIEQSRKLVNTYQFNNEPFRILIASLGSGLGATDAFLASTLSKHMLREVRSHDAALKNADSLRWNPVTKRFGGVGTKAEEDDDQDVVTENATTGGKDASETSGGHQPKLLTKENPVGVAIYGQICLAAKSYQSALFYLLHAYDYCPHDPLICLCLAIASIGRAMQRQADNRHHLITQGMAFLTRYRELRGEDAPDEVEYNFGRAFHQLGLLTLAVKHYEQVLAQVEQRQASNSEADTGVASETAYNLSIIYMTTGAAPLAQKLYRRWLSI</sequence>
<evidence type="ECO:0000313" key="2">
    <source>
        <dbReference type="Proteomes" id="UP001055072"/>
    </source>
</evidence>
<comment type="caution">
    <text evidence="1">The sequence shown here is derived from an EMBL/GenBank/DDBJ whole genome shotgun (WGS) entry which is preliminary data.</text>
</comment>
<keyword evidence="2" id="KW-1185">Reference proteome</keyword>
<proteinExistence type="predicted"/>
<organism evidence="1 2">
    <name type="scientific">Irpex rosettiformis</name>
    <dbReference type="NCBI Taxonomy" id="378272"/>
    <lineage>
        <taxon>Eukaryota</taxon>
        <taxon>Fungi</taxon>
        <taxon>Dikarya</taxon>
        <taxon>Basidiomycota</taxon>
        <taxon>Agaricomycotina</taxon>
        <taxon>Agaricomycetes</taxon>
        <taxon>Polyporales</taxon>
        <taxon>Irpicaceae</taxon>
        <taxon>Irpex</taxon>
    </lineage>
</organism>
<gene>
    <name evidence="1" type="ORF">BDY19DRAFT_983680</name>
</gene>
<reference evidence="1" key="1">
    <citation type="journal article" date="2021" name="Environ. Microbiol.">
        <title>Gene family expansions and transcriptome signatures uncover fungal adaptations to wood decay.</title>
        <authorList>
            <person name="Hage H."/>
            <person name="Miyauchi S."/>
            <person name="Viragh M."/>
            <person name="Drula E."/>
            <person name="Min B."/>
            <person name="Chaduli D."/>
            <person name="Navarro D."/>
            <person name="Favel A."/>
            <person name="Norest M."/>
            <person name="Lesage-Meessen L."/>
            <person name="Balint B."/>
            <person name="Merenyi Z."/>
            <person name="de Eugenio L."/>
            <person name="Morin E."/>
            <person name="Martinez A.T."/>
            <person name="Baldrian P."/>
            <person name="Stursova M."/>
            <person name="Martinez M.J."/>
            <person name="Novotny C."/>
            <person name="Magnuson J.K."/>
            <person name="Spatafora J.W."/>
            <person name="Maurice S."/>
            <person name="Pangilinan J."/>
            <person name="Andreopoulos W."/>
            <person name="LaButti K."/>
            <person name="Hundley H."/>
            <person name="Na H."/>
            <person name="Kuo A."/>
            <person name="Barry K."/>
            <person name="Lipzen A."/>
            <person name="Henrissat B."/>
            <person name="Riley R."/>
            <person name="Ahrendt S."/>
            <person name="Nagy L.G."/>
            <person name="Grigoriev I.V."/>
            <person name="Martin F."/>
            <person name="Rosso M.N."/>
        </authorList>
    </citation>
    <scope>NUCLEOTIDE SEQUENCE</scope>
    <source>
        <strain evidence="1">CBS 384.51</strain>
    </source>
</reference>
<evidence type="ECO:0000313" key="1">
    <source>
        <dbReference type="EMBL" id="KAI0092240.1"/>
    </source>
</evidence>